<proteinExistence type="predicted"/>
<sequence length="560" mass="62109">MTLSSHAIRAQATKSLSIAAYVLERTAENWCTIQKIVGLPKALYVVGETLPLLPILLKSLESSIKNNEETKDLKESLPAAFQFAELSQQQAKYFNAIFDAILTTDNHNTKEQKYRIAAEKWGGKPIEAVLKDLLQQATSLATELVTDEDLKSWLEECYDKVAKLNSFLVEDSKGFVIINNYGFGSQFYHHGQANQNQCSEGIIFGPDSNSQWRCNDGGIPAERYHPRLEERISTPITSIKSLRDRYTVGIVCALPKELMAVRILFDNKAGCYENDVWREIPDKDDNCYVFGRMGDHDVVALCLPSGAYGTNSAASAVSSMNRTFDNIAFYLLVGIGGGVPSNKNDIRLGDVVVSTPTGEYPGVVQHDFEKVTQHGEYERLGSLQRPPNFLLSAVSIVQSDPDLSLSYLLKDIAMIGERQQAYRYPGVSHDKLFAAEVTHASGYDTCSKCEGPTVERKDRRIIDSSSGEYQVPKIHYGNIASGNQVIKNAQKRDEIGRKCKVLCIEMEAAGIMNTVPCLVIRGICDYADSHKNDEWQEYAAATAAAYAKSLLSVVRGRKVR</sequence>
<dbReference type="InterPro" id="IPR035994">
    <property type="entry name" value="Nucleoside_phosphorylase_sf"/>
</dbReference>
<gene>
    <name evidence="2" type="ORF">A0O28_0023620</name>
</gene>
<name>A0A1T3CSI0_9HYPO</name>
<dbReference type="Gene3D" id="3.40.50.1580">
    <property type="entry name" value="Nucleoside phosphorylase domain"/>
    <property type="match status" value="1"/>
</dbReference>
<dbReference type="EMBL" id="LVVK01000007">
    <property type="protein sequence ID" value="OPB44044.1"/>
    <property type="molecule type" value="Genomic_DNA"/>
</dbReference>
<comment type="caution">
    <text evidence="2">The sequence shown here is derived from an EMBL/GenBank/DDBJ whole genome shotgun (WGS) entry which is preliminary data.</text>
</comment>
<evidence type="ECO:0000313" key="2">
    <source>
        <dbReference type="EMBL" id="OPB44044.1"/>
    </source>
</evidence>
<dbReference type="GO" id="GO:0009116">
    <property type="term" value="P:nucleoside metabolic process"/>
    <property type="evidence" value="ECO:0007669"/>
    <property type="project" value="InterPro"/>
</dbReference>
<evidence type="ECO:0000259" key="1">
    <source>
        <dbReference type="Pfam" id="PF17107"/>
    </source>
</evidence>
<protein>
    <recommendedName>
        <fullName evidence="1">NACHT-NTPase and P-loop NTPases N-terminal domain-containing protein</fullName>
    </recommendedName>
</protein>
<reference evidence="2 3" key="1">
    <citation type="submission" date="2016-04" db="EMBL/GenBank/DDBJ databases">
        <title>Multiple horizontal gene transfer events from other fungi enriched the ability of the initially mycotrophic fungus Trichoderma (Ascomycota) to feed on dead plant biomass.</title>
        <authorList>
            <person name="Atanasova L."/>
            <person name="Chenthamara K."/>
            <person name="Zhang J."/>
            <person name="Grujic M."/>
            <person name="Henrissat B."/>
            <person name="Kuo A."/>
            <person name="Aertz A."/>
            <person name="Salamov A."/>
            <person name="Lipzen A."/>
            <person name="Labutti K."/>
            <person name="Barry K."/>
            <person name="Miao Y."/>
            <person name="Rahimi M.J."/>
            <person name="Shen Q."/>
            <person name="Grigoriev I.V."/>
            <person name="Kubicek C.P."/>
            <person name="Druzhinina I.S."/>
        </authorList>
    </citation>
    <scope>NUCLEOTIDE SEQUENCE [LARGE SCALE GENOMIC DNA]</scope>
    <source>
        <strain evidence="2 3">NJAU 4742</strain>
    </source>
</reference>
<keyword evidence="3" id="KW-1185">Reference proteome</keyword>
<dbReference type="GO" id="GO:0003824">
    <property type="term" value="F:catalytic activity"/>
    <property type="evidence" value="ECO:0007669"/>
    <property type="project" value="InterPro"/>
</dbReference>
<dbReference type="AlphaFoldDB" id="A0A1T3CSI0"/>
<accession>A0A1T3CSI0</accession>
<evidence type="ECO:0000313" key="3">
    <source>
        <dbReference type="Proteomes" id="UP000191004"/>
    </source>
</evidence>
<dbReference type="CDD" id="cd09008">
    <property type="entry name" value="MTAN"/>
    <property type="match status" value="1"/>
</dbReference>
<dbReference type="InterPro" id="IPR031352">
    <property type="entry name" value="SesA"/>
</dbReference>
<feature type="domain" description="NACHT-NTPase and P-loop NTPases N-terminal" evidence="1">
    <location>
        <begin position="22"/>
        <end position="139"/>
    </location>
</feature>
<organism evidence="2 3">
    <name type="scientific">Trichoderma guizhouense</name>
    <dbReference type="NCBI Taxonomy" id="1491466"/>
    <lineage>
        <taxon>Eukaryota</taxon>
        <taxon>Fungi</taxon>
        <taxon>Dikarya</taxon>
        <taxon>Ascomycota</taxon>
        <taxon>Pezizomycotina</taxon>
        <taxon>Sordariomycetes</taxon>
        <taxon>Hypocreomycetidae</taxon>
        <taxon>Hypocreales</taxon>
        <taxon>Hypocreaceae</taxon>
        <taxon>Trichoderma</taxon>
    </lineage>
</organism>
<dbReference type="PANTHER" id="PTHR46082">
    <property type="entry name" value="ATP/GTP-BINDING PROTEIN-RELATED"/>
    <property type="match status" value="1"/>
</dbReference>
<dbReference type="Proteomes" id="UP000191004">
    <property type="component" value="Unassembled WGS sequence"/>
</dbReference>
<dbReference type="Pfam" id="PF17107">
    <property type="entry name" value="SesA"/>
    <property type="match status" value="1"/>
</dbReference>
<dbReference type="PANTHER" id="PTHR46082:SF11">
    <property type="entry name" value="AAA+ ATPASE DOMAIN-CONTAINING PROTEIN-RELATED"/>
    <property type="match status" value="1"/>
</dbReference>
<dbReference type="InterPro" id="IPR053137">
    <property type="entry name" value="NLR-like"/>
</dbReference>
<dbReference type="SUPFAM" id="SSF53167">
    <property type="entry name" value="Purine and uridine phosphorylases"/>
    <property type="match status" value="1"/>
</dbReference>